<protein>
    <submittedName>
        <fullName evidence="2">Acrylyl-CoA reductase (NADPH)</fullName>
    </submittedName>
    <submittedName>
        <fullName evidence="3">Oxidoreductase</fullName>
    </submittedName>
</protein>
<dbReference type="InterPro" id="IPR011032">
    <property type="entry name" value="GroES-like_sf"/>
</dbReference>
<dbReference type="InterPro" id="IPR013149">
    <property type="entry name" value="ADH-like_C"/>
</dbReference>
<evidence type="ECO:0000313" key="4">
    <source>
        <dbReference type="Proteomes" id="UP000294721"/>
    </source>
</evidence>
<evidence type="ECO:0000313" key="3">
    <source>
        <dbReference type="EMBL" id="UOO80513.1"/>
    </source>
</evidence>
<dbReference type="InterPro" id="IPR013154">
    <property type="entry name" value="ADH-like_N"/>
</dbReference>
<dbReference type="Pfam" id="PF00107">
    <property type="entry name" value="ADH_zinc_N"/>
    <property type="match status" value="1"/>
</dbReference>
<dbReference type="PANTHER" id="PTHR43677:SF1">
    <property type="entry name" value="ACRYLYL-COA REDUCTASE ACUI-RELATED"/>
    <property type="match status" value="1"/>
</dbReference>
<dbReference type="EMBL" id="SLXE01000033">
    <property type="protein sequence ID" value="TCP01024.1"/>
    <property type="molecule type" value="Genomic_DNA"/>
</dbReference>
<dbReference type="Pfam" id="PF08240">
    <property type="entry name" value="ADH_N"/>
    <property type="match status" value="1"/>
</dbReference>
<name>A0AAE9GZ73_9NEIS</name>
<dbReference type="InterPro" id="IPR051397">
    <property type="entry name" value="Zn-ADH-like_protein"/>
</dbReference>
<dbReference type="CDD" id="cd08288">
    <property type="entry name" value="MDR_yhdh"/>
    <property type="match status" value="1"/>
</dbReference>
<gene>
    <name evidence="2" type="ORF">EV680_1331</name>
    <name evidence="3" type="ORF">LVJ78_05840</name>
</gene>
<reference evidence="3" key="2">
    <citation type="submission" date="2021-12" db="EMBL/GenBank/DDBJ databases">
        <authorList>
            <person name="Veyrier F.J."/>
        </authorList>
    </citation>
    <scope>NUCLEOTIDE SEQUENCE</scope>
    <source>
        <strain evidence="3">1258/02</strain>
    </source>
</reference>
<reference evidence="2 4" key="1">
    <citation type="submission" date="2019-03" db="EMBL/GenBank/DDBJ databases">
        <title>Genomic Encyclopedia of Type Strains, Phase IV (KMG-IV): sequencing the most valuable type-strain genomes for metagenomic binning, comparative biology and taxonomic classification.</title>
        <authorList>
            <person name="Goeker M."/>
        </authorList>
    </citation>
    <scope>NUCLEOTIDE SEQUENCE [LARGE SCALE GENOMIC DNA]</scope>
    <source>
        <strain evidence="2 4">DSM 17474</strain>
    </source>
</reference>
<dbReference type="InterPro" id="IPR020843">
    <property type="entry name" value="ER"/>
</dbReference>
<dbReference type="Proteomes" id="UP000829756">
    <property type="component" value="Chromosome"/>
</dbReference>
<dbReference type="SMART" id="SM00829">
    <property type="entry name" value="PKS_ER"/>
    <property type="match status" value="1"/>
</dbReference>
<dbReference type="Proteomes" id="UP000294721">
    <property type="component" value="Unassembled WGS sequence"/>
</dbReference>
<dbReference type="InterPro" id="IPR014188">
    <property type="entry name" value="Acrylyl-CoA_reductase_AcuI"/>
</dbReference>
<dbReference type="RefSeq" id="WP_132954638.1">
    <property type="nucleotide sequence ID" value="NZ_CALJUB010000069.1"/>
</dbReference>
<dbReference type="SUPFAM" id="SSF50129">
    <property type="entry name" value="GroES-like"/>
    <property type="match status" value="1"/>
</dbReference>
<dbReference type="NCBIfam" id="TIGR02823">
    <property type="entry name" value="oxido_YhdH"/>
    <property type="match status" value="1"/>
</dbReference>
<feature type="domain" description="Enoyl reductase (ER)" evidence="1">
    <location>
        <begin position="12"/>
        <end position="324"/>
    </location>
</feature>
<dbReference type="SUPFAM" id="SSF51735">
    <property type="entry name" value="NAD(P)-binding Rossmann-fold domains"/>
    <property type="match status" value="1"/>
</dbReference>
<organism evidence="3 5">
    <name type="scientific">Uruburuella suis</name>
    <dbReference type="NCBI Taxonomy" id="252130"/>
    <lineage>
        <taxon>Bacteria</taxon>
        <taxon>Pseudomonadati</taxon>
        <taxon>Pseudomonadota</taxon>
        <taxon>Betaproteobacteria</taxon>
        <taxon>Neisseriales</taxon>
        <taxon>Neisseriaceae</taxon>
        <taxon>Uruburuella</taxon>
    </lineage>
</organism>
<dbReference type="KEGG" id="usu:LVJ78_05840"/>
<dbReference type="PANTHER" id="PTHR43677">
    <property type="entry name" value="SHORT-CHAIN DEHYDROGENASE/REDUCTASE"/>
    <property type="match status" value="1"/>
</dbReference>
<keyword evidence="4" id="KW-1185">Reference proteome</keyword>
<evidence type="ECO:0000259" key="1">
    <source>
        <dbReference type="SMART" id="SM00829"/>
    </source>
</evidence>
<evidence type="ECO:0000313" key="2">
    <source>
        <dbReference type="EMBL" id="TCP01024.1"/>
    </source>
</evidence>
<dbReference type="AlphaFoldDB" id="A0AAE9GZ73"/>
<dbReference type="EMBL" id="CP091507">
    <property type="protein sequence ID" value="UOO80513.1"/>
    <property type="molecule type" value="Genomic_DNA"/>
</dbReference>
<dbReference type="Gene3D" id="3.40.50.720">
    <property type="entry name" value="NAD(P)-binding Rossmann-like Domain"/>
    <property type="match status" value="1"/>
</dbReference>
<evidence type="ECO:0000313" key="5">
    <source>
        <dbReference type="Proteomes" id="UP000829756"/>
    </source>
</evidence>
<reference evidence="3" key="3">
    <citation type="journal article" date="2022" name="Res Sq">
        <title>Evolution of multicellular longitudinally dividing oral cavity symbionts (Neisseriaceae).</title>
        <authorList>
            <person name="Nyongesa S."/>
            <person name="Weber P."/>
            <person name="Bernet E."/>
            <person name="Pullido F."/>
            <person name="Nieckarz M."/>
            <person name="Delaby M."/>
            <person name="Nieves C."/>
            <person name="Viehboeck T."/>
            <person name="Krause N."/>
            <person name="Rivera-Millot A."/>
            <person name="Nakamura A."/>
            <person name="Vischer N."/>
            <person name="VanNieuwenhze M."/>
            <person name="Brun Y."/>
            <person name="Cava F."/>
            <person name="Bulgheresi S."/>
            <person name="Veyrier F."/>
        </authorList>
    </citation>
    <scope>NUCLEOTIDE SEQUENCE</scope>
    <source>
        <strain evidence="3">1258/02</strain>
    </source>
</reference>
<dbReference type="InterPro" id="IPR036291">
    <property type="entry name" value="NAD(P)-bd_dom_sf"/>
</dbReference>
<proteinExistence type="predicted"/>
<dbReference type="GO" id="GO:0043957">
    <property type="term" value="F:acryloyl-CoA reductase (NADPH) activity"/>
    <property type="evidence" value="ECO:0007669"/>
    <property type="project" value="TreeGrafter"/>
</dbReference>
<dbReference type="Gene3D" id="3.90.180.10">
    <property type="entry name" value="Medium-chain alcohol dehydrogenases, catalytic domain"/>
    <property type="match status" value="1"/>
</dbReference>
<sequence>MFKALVLNQADGHTAAAIETLDESRLPAGDVTVAVEYSTINYKDGLALTNAIKIVQQYPMVPGIDFAGTVIESAHPRYRSGDKVILTGWGVGEKHWGGLAEKARVNGDWLVPLPAALSTRQAMIIGTAGFTAMLCVQALADQHITPERGEILVTGASGGVGSVAITLLNKLGYRVAAVTGRPEQNGDLLRSLGAQRIIERAELAQPAKPLESTRWAGAVDTVGSQILAKVLAQTEYDGAVAACGLAGGMDLPTTVMPFILRNVKLIGVDSVYCPYEKRVAAWQKVAELLPESYYAAASNEIALEAVPEAAAQIIRGEITGRTLVKL</sequence>
<accession>A0AAE9GZ73</accession>